<comment type="similarity">
    <text evidence="3">Belongs to the Nudix hydrolase family.</text>
</comment>
<dbReference type="Proteomes" id="UP000789595">
    <property type="component" value="Unassembled WGS sequence"/>
</dbReference>
<protein>
    <recommendedName>
        <fullName evidence="4">Nudix hydrolase domain-containing protein</fullName>
    </recommendedName>
</protein>
<feature type="domain" description="Nudix hydrolase" evidence="4">
    <location>
        <begin position="37"/>
        <end position="159"/>
    </location>
</feature>
<organism evidence="5 6">
    <name type="scientific">Pelagomonas calceolata</name>
    <dbReference type="NCBI Taxonomy" id="35677"/>
    <lineage>
        <taxon>Eukaryota</taxon>
        <taxon>Sar</taxon>
        <taxon>Stramenopiles</taxon>
        <taxon>Ochrophyta</taxon>
        <taxon>Pelagophyceae</taxon>
        <taxon>Pelagomonadales</taxon>
        <taxon>Pelagomonadaceae</taxon>
        <taxon>Pelagomonas</taxon>
    </lineage>
</organism>
<evidence type="ECO:0000313" key="6">
    <source>
        <dbReference type="Proteomes" id="UP000789595"/>
    </source>
</evidence>
<dbReference type="GO" id="GO:1901907">
    <property type="term" value="P:diadenosine pentaphosphate catabolic process"/>
    <property type="evidence" value="ECO:0007669"/>
    <property type="project" value="TreeGrafter"/>
</dbReference>
<dbReference type="GO" id="GO:0071543">
    <property type="term" value="P:diphosphoinositol polyphosphate metabolic process"/>
    <property type="evidence" value="ECO:0007669"/>
    <property type="project" value="TreeGrafter"/>
</dbReference>
<dbReference type="GO" id="GO:0005634">
    <property type="term" value="C:nucleus"/>
    <property type="evidence" value="ECO:0007669"/>
    <property type="project" value="TreeGrafter"/>
</dbReference>
<dbReference type="GO" id="GO:0008486">
    <property type="term" value="F:diphosphoinositol-polyphosphate diphosphatase activity"/>
    <property type="evidence" value="ECO:0007669"/>
    <property type="project" value="TreeGrafter"/>
</dbReference>
<dbReference type="GO" id="GO:1901911">
    <property type="term" value="P:adenosine 5'-(hexahydrogen pentaphosphate) catabolic process"/>
    <property type="evidence" value="ECO:0007669"/>
    <property type="project" value="TreeGrafter"/>
</dbReference>
<dbReference type="PROSITE" id="PS00893">
    <property type="entry name" value="NUDIX_BOX"/>
    <property type="match status" value="1"/>
</dbReference>
<evidence type="ECO:0000259" key="4">
    <source>
        <dbReference type="PROSITE" id="PS51462"/>
    </source>
</evidence>
<gene>
    <name evidence="5" type="ORF">PECAL_4P09560</name>
</gene>
<proteinExistence type="inferred from homology"/>
<evidence type="ECO:0000256" key="2">
    <source>
        <dbReference type="ARBA" id="ARBA00022801"/>
    </source>
</evidence>
<accession>A0A8J2SV06</accession>
<dbReference type="PRINTS" id="PR00502">
    <property type="entry name" value="NUDIXFAMILY"/>
</dbReference>
<dbReference type="AlphaFoldDB" id="A0A8J2SV06"/>
<dbReference type="InterPro" id="IPR000086">
    <property type="entry name" value="NUDIX_hydrolase_dom"/>
</dbReference>
<evidence type="ECO:0000313" key="5">
    <source>
        <dbReference type="EMBL" id="CAH0373724.1"/>
    </source>
</evidence>
<dbReference type="InterPro" id="IPR020476">
    <property type="entry name" value="Nudix_hydrolase"/>
</dbReference>
<dbReference type="Pfam" id="PF00293">
    <property type="entry name" value="NUDIX"/>
    <property type="match status" value="1"/>
</dbReference>
<dbReference type="GO" id="GO:0034431">
    <property type="term" value="F:bis(5'-adenosyl)-hexaphosphatase activity"/>
    <property type="evidence" value="ECO:0007669"/>
    <property type="project" value="TreeGrafter"/>
</dbReference>
<keyword evidence="6" id="KW-1185">Reference proteome</keyword>
<keyword evidence="2 3" id="KW-0378">Hydrolase</keyword>
<dbReference type="SUPFAM" id="SSF55811">
    <property type="entry name" value="Nudix"/>
    <property type="match status" value="1"/>
</dbReference>
<dbReference type="Gene3D" id="3.90.79.10">
    <property type="entry name" value="Nucleoside Triphosphate Pyrophosphohydrolase"/>
    <property type="match status" value="1"/>
</dbReference>
<dbReference type="GO" id="GO:0034432">
    <property type="term" value="F:bis(5'-adenosyl)-pentaphosphatase activity"/>
    <property type="evidence" value="ECO:0007669"/>
    <property type="project" value="TreeGrafter"/>
</dbReference>
<reference evidence="5" key="1">
    <citation type="submission" date="2021-11" db="EMBL/GenBank/DDBJ databases">
        <authorList>
            <consortium name="Genoscope - CEA"/>
            <person name="William W."/>
        </authorList>
    </citation>
    <scope>NUCLEOTIDE SEQUENCE</scope>
</reference>
<keyword evidence="1" id="KW-0479">Metal-binding</keyword>
<dbReference type="InterPro" id="IPR015797">
    <property type="entry name" value="NUDIX_hydrolase-like_dom_sf"/>
</dbReference>
<dbReference type="GO" id="GO:0046872">
    <property type="term" value="F:metal ion binding"/>
    <property type="evidence" value="ECO:0007669"/>
    <property type="project" value="UniProtKB-KW"/>
</dbReference>
<dbReference type="GO" id="GO:0005737">
    <property type="term" value="C:cytoplasm"/>
    <property type="evidence" value="ECO:0007669"/>
    <property type="project" value="TreeGrafter"/>
</dbReference>
<dbReference type="PANTHER" id="PTHR12629">
    <property type="entry name" value="DIPHOSPHOINOSITOL POLYPHOSPHATE PHOSPHOHYDROLASE"/>
    <property type="match status" value="1"/>
</dbReference>
<sequence>MAGALALAAPPWWEPRRWAKRVWRAAQRFWRLRVTRRYKVRAGGVVVRGDEVLLISSRKTPGAWILPAGTAERGETLRETALREVREEAGVACVVARDLGAFADDAKLVRTTFYVMRVATSYAEWEDRDRGRLRRWWRARDASPRLKARDREALAAYLACLEDDDDTRRLGET</sequence>
<evidence type="ECO:0000256" key="3">
    <source>
        <dbReference type="RuleBase" id="RU003476"/>
    </source>
</evidence>
<dbReference type="InterPro" id="IPR020084">
    <property type="entry name" value="NUDIX_hydrolase_CS"/>
</dbReference>
<comment type="caution">
    <text evidence="5">The sequence shown here is derived from an EMBL/GenBank/DDBJ whole genome shotgun (WGS) entry which is preliminary data.</text>
</comment>
<dbReference type="GO" id="GO:1901909">
    <property type="term" value="P:diadenosine hexaphosphate catabolic process"/>
    <property type="evidence" value="ECO:0007669"/>
    <property type="project" value="TreeGrafter"/>
</dbReference>
<dbReference type="GO" id="GO:0000298">
    <property type="term" value="F:endopolyphosphatase activity"/>
    <property type="evidence" value="ECO:0007669"/>
    <property type="project" value="TreeGrafter"/>
</dbReference>
<name>A0A8J2SV06_9STRA</name>
<evidence type="ECO:0000256" key="1">
    <source>
        <dbReference type="ARBA" id="ARBA00022723"/>
    </source>
</evidence>
<dbReference type="OrthoDB" id="2011998at2759"/>
<dbReference type="PROSITE" id="PS51462">
    <property type="entry name" value="NUDIX"/>
    <property type="match status" value="1"/>
</dbReference>
<dbReference type="EMBL" id="CAKKNE010000004">
    <property type="protein sequence ID" value="CAH0373724.1"/>
    <property type="molecule type" value="Genomic_DNA"/>
</dbReference>
<dbReference type="PANTHER" id="PTHR12629:SF0">
    <property type="entry name" value="DIPHOSPHOINOSITOL-POLYPHOSPHATE DIPHOSPHATASE"/>
    <property type="match status" value="1"/>
</dbReference>